<dbReference type="OrthoDB" id="5947836at2759"/>
<name>A0A6S7J653_PARCT</name>
<evidence type="ECO:0000313" key="1">
    <source>
        <dbReference type="EMBL" id="CAB4008428.1"/>
    </source>
</evidence>
<gene>
    <name evidence="1" type="ORF">PACLA_8A051913</name>
</gene>
<dbReference type="AlphaFoldDB" id="A0A6S7J653"/>
<reference evidence="1" key="1">
    <citation type="submission" date="2020-04" db="EMBL/GenBank/DDBJ databases">
        <authorList>
            <person name="Alioto T."/>
            <person name="Alioto T."/>
            <person name="Gomez Garrido J."/>
        </authorList>
    </citation>
    <scope>NUCLEOTIDE SEQUENCE</scope>
    <source>
        <strain evidence="1">A484AB</strain>
    </source>
</reference>
<evidence type="ECO:0000313" key="2">
    <source>
        <dbReference type="Proteomes" id="UP001152795"/>
    </source>
</evidence>
<sequence>MRNNSHTDRTIKKASAKVKLLSHIRQNVSPYVAEKIYKVMIEPTLGYCGNLFHGISNTTVNRFQQIQDRAVNIVYGTNVTPNRWCSIRNVRKLHRAQEVFKCLNGLVPNQFNGIFNKFSHQKETRGNNSKLRLPKVKTETGHKMFSFQGALVFNELPENLRNET</sequence>
<protein>
    <submittedName>
        <fullName evidence="1">Uncharacterized protein</fullName>
    </submittedName>
</protein>
<dbReference type="Proteomes" id="UP001152795">
    <property type="component" value="Unassembled WGS sequence"/>
</dbReference>
<dbReference type="EMBL" id="CACRXK020006120">
    <property type="protein sequence ID" value="CAB4008428.1"/>
    <property type="molecule type" value="Genomic_DNA"/>
</dbReference>
<proteinExistence type="predicted"/>
<organism evidence="1 2">
    <name type="scientific">Paramuricea clavata</name>
    <name type="common">Red gorgonian</name>
    <name type="synonym">Violescent sea-whip</name>
    <dbReference type="NCBI Taxonomy" id="317549"/>
    <lineage>
        <taxon>Eukaryota</taxon>
        <taxon>Metazoa</taxon>
        <taxon>Cnidaria</taxon>
        <taxon>Anthozoa</taxon>
        <taxon>Octocorallia</taxon>
        <taxon>Malacalcyonacea</taxon>
        <taxon>Plexauridae</taxon>
        <taxon>Paramuricea</taxon>
    </lineage>
</organism>
<comment type="caution">
    <text evidence="1">The sequence shown here is derived from an EMBL/GenBank/DDBJ whole genome shotgun (WGS) entry which is preliminary data.</text>
</comment>
<accession>A0A6S7J653</accession>
<keyword evidence="2" id="KW-1185">Reference proteome</keyword>